<evidence type="ECO:0000313" key="2">
    <source>
        <dbReference type="Proteomes" id="UP000601768"/>
    </source>
</evidence>
<accession>A0A8J6M019</accession>
<evidence type="ECO:0000313" key="1">
    <source>
        <dbReference type="EMBL" id="MBC3766929.1"/>
    </source>
</evidence>
<reference evidence="1" key="1">
    <citation type="journal article" date="2018" name="Int. J. Syst. Evol. Microbiol.">
        <title>Neptunicella marina gen. nov., sp. nov., isolated from surface seawater.</title>
        <authorList>
            <person name="Liu X."/>
            <person name="Lai Q."/>
            <person name="Du Y."/>
            <person name="Zhang X."/>
            <person name="Liu Z."/>
            <person name="Sun F."/>
            <person name="Shao Z."/>
        </authorList>
    </citation>
    <scope>NUCLEOTIDE SEQUENCE</scope>
    <source>
        <strain evidence="1">S27-2</strain>
    </source>
</reference>
<protein>
    <submittedName>
        <fullName evidence="1">SapC family protein</fullName>
    </submittedName>
</protein>
<dbReference type="Proteomes" id="UP000601768">
    <property type="component" value="Unassembled WGS sequence"/>
</dbReference>
<dbReference type="AlphaFoldDB" id="A0A8J6M019"/>
<dbReference type="InterPro" id="IPR010836">
    <property type="entry name" value="SapC"/>
</dbReference>
<sequence>MSEQIAPLNKEKHAQTKVKQSSTFSHVAGQHLVPVVIHEYVPVSAQLPIIFVRETQDSERFVSCTLMGLTPGENLYVGEGNWDEPYVPLALRNYPFSIAKADEEGKELLVCIDEASELVGDEGEALFDEKGEQTEFLKNRTEQTGRFIENMQITANFVKFLQDKDLLVSNDLSVKLESGQNFNINGIFRIDEEKLAKMTAEEFEEIRKQGVLPAIYAHLNSLQQIQRVARKKMLSLKAAN</sequence>
<dbReference type="EMBL" id="JACNEP010000012">
    <property type="protein sequence ID" value="MBC3766929.1"/>
    <property type="molecule type" value="Genomic_DNA"/>
</dbReference>
<name>A0A8J6M019_9ALTE</name>
<dbReference type="Pfam" id="PF07277">
    <property type="entry name" value="SapC"/>
    <property type="match status" value="1"/>
</dbReference>
<gene>
    <name evidence="1" type="ORF">H8B19_13665</name>
</gene>
<keyword evidence="2" id="KW-1185">Reference proteome</keyword>
<organism evidence="1 2">
    <name type="scientific">Neptunicella marina</name>
    <dbReference type="NCBI Taxonomy" id="2125989"/>
    <lineage>
        <taxon>Bacteria</taxon>
        <taxon>Pseudomonadati</taxon>
        <taxon>Pseudomonadota</taxon>
        <taxon>Gammaproteobacteria</taxon>
        <taxon>Alteromonadales</taxon>
        <taxon>Alteromonadaceae</taxon>
        <taxon>Neptunicella</taxon>
    </lineage>
</organism>
<comment type="caution">
    <text evidence="1">The sequence shown here is derived from an EMBL/GenBank/DDBJ whole genome shotgun (WGS) entry which is preliminary data.</text>
</comment>
<proteinExistence type="predicted"/>
<dbReference type="RefSeq" id="WP_186507457.1">
    <property type="nucleotide sequence ID" value="NZ_JACNEP010000012.1"/>
</dbReference>
<reference evidence="1" key="2">
    <citation type="submission" date="2020-08" db="EMBL/GenBank/DDBJ databases">
        <authorList>
            <person name="Lai Q."/>
        </authorList>
    </citation>
    <scope>NUCLEOTIDE SEQUENCE</scope>
    <source>
        <strain evidence="1">S27-2</strain>
    </source>
</reference>